<dbReference type="AlphaFoldDB" id="A0DBW0"/>
<dbReference type="HOGENOM" id="CLU_2745508_0_0_1"/>
<accession>A0DBW0</accession>
<gene>
    <name evidence="1" type="ORF">GSPATT00015404001</name>
</gene>
<sequence>MNSKQLKIQIEVDNQNKENKVYQEQQGFHKQRMNRIPLIDITDALYPQKRQGNSQLLVWNQLKISPTIQLR</sequence>
<evidence type="ECO:0000313" key="1">
    <source>
        <dbReference type="EMBL" id="CAK80527.1"/>
    </source>
</evidence>
<dbReference type="RefSeq" id="XP_001447924.1">
    <property type="nucleotide sequence ID" value="XM_001447887.2"/>
</dbReference>
<dbReference type="Proteomes" id="UP000000600">
    <property type="component" value="Unassembled WGS sequence"/>
</dbReference>
<name>A0DBW0_PARTE</name>
<dbReference type="GeneID" id="5033692"/>
<protein>
    <submittedName>
        <fullName evidence="1">Uncharacterized protein</fullName>
    </submittedName>
</protein>
<dbReference type="KEGG" id="ptm:GSPATT00015404001"/>
<proteinExistence type="predicted"/>
<dbReference type="OrthoDB" id="298541at2759"/>
<dbReference type="OMA" id="KENECYQ"/>
<evidence type="ECO:0000313" key="2">
    <source>
        <dbReference type="Proteomes" id="UP000000600"/>
    </source>
</evidence>
<reference evidence="1 2" key="1">
    <citation type="journal article" date="2006" name="Nature">
        <title>Global trends of whole-genome duplications revealed by the ciliate Paramecium tetraurelia.</title>
        <authorList>
            <consortium name="Genoscope"/>
            <person name="Aury J.-M."/>
            <person name="Jaillon O."/>
            <person name="Duret L."/>
            <person name="Noel B."/>
            <person name="Jubin C."/>
            <person name="Porcel B.M."/>
            <person name="Segurens B."/>
            <person name="Daubin V."/>
            <person name="Anthouard V."/>
            <person name="Aiach N."/>
            <person name="Arnaiz O."/>
            <person name="Billaut A."/>
            <person name="Beisson J."/>
            <person name="Blanc I."/>
            <person name="Bouhouche K."/>
            <person name="Camara F."/>
            <person name="Duharcourt S."/>
            <person name="Guigo R."/>
            <person name="Gogendeau D."/>
            <person name="Katinka M."/>
            <person name="Keller A.-M."/>
            <person name="Kissmehl R."/>
            <person name="Klotz C."/>
            <person name="Koll F."/>
            <person name="Le Moue A."/>
            <person name="Lepere C."/>
            <person name="Malinsky S."/>
            <person name="Nowacki M."/>
            <person name="Nowak J.K."/>
            <person name="Plattner H."/>
            <person name="Poulain J."/>
            <person name="Ruiz F."/>
            <person name="Serrano V."/>
            <person name="Zagulski M."/>
            <person name="Dessen P."/>
            <person name="Betermier M."/>
            <person name="Weissenbach J."/>
            <person name="Scarpelli C."/>
            <person name="Schachter V."/>
            <person name="Sperling L."/>
            <person name="Meyer E."/>
            <person name="Cohen J."/>
            <person name="Wincker P."/>
        </authorList>
    </citation>
    <scope>NUCLEOTIDE SEQUENCE [LARGE SCALE GENOMIC DNA]</scope>
    <source>
        <strain evidence="1 2">Stock d4-2</strain>
    </source>
</reference>
<dbReference type="InParanoid" id="A0DBW0"/>
<keyword evidence="2" id="KW-1185">Reference proteome</keyword>
<dbReference type="EMBL" id="CT868374">
    <property type="protein sequence ID" value="CAK80527.1"/>
    <property type="molecule type" value="Genomic_DNA"/>
</dbReference>
<organism evidence="1 2">
    <name type="scientific">Paramecium tetraurelia</name>
    <dbReference type="NCBI Taxonomy" id="5888"/>
    <lineage>
        <taxon>Eukaryota</taxon>
        <taxon>Sar</taxon>
        <taxon>Alveolata</taxon>
        <taxon>Ciliophora</taxon>
        <taxon>Intramacronucleata</taxon>
        <taxon>Oligohymenophorea</taxon>
        <taxon>Peniculida</taxon>
        <taxon>Parameciidae</taxon>
        <taxon>Paramecium</taxon>
    </lineage>
</organism>